<keyword evidence="3" id="KW-1185">Reference proteome</keyword>
<evidence type="ECO:0000313" key="2">
    <source>
        <dbReference type="EMBL" id="TFD50500.1"/>
    </source>
</evidence>
<organism evidence="2 3">
    <name type="scientific">Cryobacterium frigoriphilum</name>
    <dbReference type="NCBI Taxonomy" id="1259150"/>
    <lineage>
        <taxon>Bacteria</taxon>
        <taxon>Bacillati</taxon>
        <taxon>Actinomycetota</taxon>
        <taxon>Actinomycetes</taxon>
        <taxon>Micrococcales</taxon>
        <taxon>Microbacteriaceae</taxon>
        <taxon>Cryobacterium</taxon>
    </lineage>
</organism>
<protein>
    <submittedName>
        <fullName evidence="2">Uncharacterized protein</fullName>
    </submittedName>
</protein>
<sequence length="146" mass="15528">MQPSTAVQLSADAVTALLHHQLNNLIGTDGIWTLVPRTSDDTEVFFHELQAHEIARLLSSALQTGTARASIDLAESPTVPGAVLPDTPTAAVREDAAPVSTSTLTTPITEPAEPTALPWTPRPVTHWAEPDSAQTLAPARDEAVRR</sequence>
<proteinExistence type="predicted"/>
<name>A0A4R9A1P6_9MICO</name>
<gene>
    <name evidence="2" type="ORF">E3T55_08690</name>
</gene>
<evidence type="ECO:0000313" key="3">
    <source>
        <dbReference type="Proteomes" id="UP000297447"/>
    </source>
</evidence>
<feature type="compositionally biased region" description="Low complexity" evidence="1">
    <location>
        <begin position="103"/>
        <end position="118"/>
    </location>
</feature>
<accession>A0A4R9A1P6</accession>
<dbReference type="EMBL" id="SOHE01000041">
    <property type="protein sequence ID" value="TFD50500.1"/>
    <property type="molecule type" value="Genomic_DNA"/>
</dbReference>
<evidence type="ECO:0000256" key="1">
    <source>
        <dbReference type="SAM" id="MobiDB-lite"/>
    </source>
</evidence>
<dbReference type="Proteomes" id="UP000297447">
    <property type="component" value="Unassembled WGS sequence"/>
</dbReference>
<reference evidence="2 3" key="1">
    <citation type="submission" date="2019-03" db="EMBL/GenBank/DDBJ databases">
        <title>Genomics of glacier-inhabiting Cryobacterium strains.</title>
        <authorList>
            <person name="Liu Q."/>
            <person name="Xin Y.-H."/>
        </authorList>
    </citation>
    <scope>NUCLEOTIDE SEQUENCE [LARGE SCALE GENOMIC DNA]</scope>
    <source>
        <strain evidence="2 3">Hh14</strain>
    </source>
</reference>
<dbReference type="RefSeq" id="WP_134519175.1">
    <property type="nucleotide sequence ID" value="NZ_SOHE01000041.1"/>
</dbReference>
<dbReference type="OrthoDB" id="5125852at2"/>
<dbReference type="AlphaFoldDB" id="A0A4R9A1P6"/>
<comment type="caution">
    <text evidence="2">The sequence shown here is derived from an EMBL/GenBank/DDBJ whole genome shotgun (WGS) entry which is preliminary data.</text>
</comment>
<feature type="region of interest" description="Disordered" evidence="1">
    <location>
        <begin position="78"/>
        <end position="146"/>
    </location>
</feature>